<evidence type="ECO:0008006" key="5">
    <source>
        <dbReference type="Google" id="ProtNLM"/>
    </source>
</evidence>
<comment type="similarity">
    <text evidence="3">Belongs to the trans-sulfuration enzymes family.</text>
</comment>
<evidence type="ECO:0000313" key="4">
    <source>
        <dbReference type="EMBL" id="CAD8507224.1"/>
    </source>
</evidence>
<proteinExistence type="inferred from homology"/>
<dbReference type="InterPro" id="IPR015424">
    <property type="entry name" value="PyrdxlP-dep_Trfase"/>
</dbReference>
<sequence>MIVTKDEKVYKKLRPVMVGLGCCMDPNQAFLVRRGLKTLPLRVKQSQESAWRIAQFLESHDKIAWIRYPGLSSHPQHELCKKMMKGPGNMMSFGLRGGIQDGKKFLDSLKVCVLAVSLGGVETLIQHPASMTHAKLSPEARLAGGVSDDLVRLSVGIEDVDEIIADLSQALEKI</sequence>
<dbReference type="InterPro" id="IPR000277">
    <property type="entry name" value="Cys/Met-Metab_PyrdxlP-dep_enz"/>
</dbReference>
<gene>
    <name evidence="4" type="ORF">HPHI1048_LOCUS23015</name>
</gene>
<dbReference type="InterPro" id="IPR015422">
    <property type="entry name" value="PyrdxlP-dep_Trfase_small"/>
</dbReference>
<evidence type="ECO:0000256" key="1">
    <source>
        <dbReference type="ARBA" id="ARBA00001933"/>
    </source>
</evidence>
<dbReference type="Pfam" id="PF01053">
    <property type="entry name" value="Cys_Met_Meta_PP"/>
    <property type="match status" value="1"/>
</dbReference>
<dbReference type="PANTHER" id="PTHR11808:SF80">
    <property type="entry name" value="CYSTATHIONINE GAMMA-LYASE"/>
    <property type="match status" value="1"/>
</dbReference>
<dbReference type="GO" id="GO:0016846">
    <property type="term" value="F:carbon-sulfur lyase activity"/>
    <property type="evidence" value="ECO:0007669"/>
    <property type="project" value="TreeGrafter"/>
</dbReference>
<evidence type="ECO:0000256" key="2">
    <source>
        <dbReference type="ARBA" id="ARBA00022898"/>
    </source>
</evidence>
<organism evidence="4">
    <name type="scientific">Hanusia phi</name>
    <dbReference type="NCBI Taxonomy" id="3032"/>
    <lineage>
        <taxon>Eukaryota</taxon>
        <taxon>Cryptophyceae</taxon>
        <taxon>Pyrenomonadales</taxon>
        <taxon>Geminigeraceae</taxon>
        <taxon>Hanusia</taxon>
    </lineage>
</organism>
<dbReference type="GO" id="GO:0009086">
    <property type="term" value="P:methionine biosynthetic process"/>
    <property type="evidence" value="ECO:0007669"/>
    <property type="project" value="UniProtKB-ARBA"/>
</dbReference>
<dbReference type="AlphaFoldDB" id="A0A7S0I093"/>
<keyword evidence="2 3" id="KW-0663">Pyridoxal phosphate</keyword>
<comment type="cofactor">
    <cofactor evidence="1 3">
        <name>pyridoxal 5'-phosphate</name>
        <dbReference type="ChEBI" id="CHEBI:597326"/>
    </cofactor>
</comment>
<name>A0A7S0I093_9CRYP</name>
<dbReference type="GO" id="GO:0005737">
    <property type="term" value="C:cytoplasm"/>
    <property type="evidence" value="ECO:0007669"/>
    <property type="project" value="TreeGrafter"/>
</dbReference>
<dbReference type="FunFam" id="3.90.1150.10:FF:000033">
    <property type="entry name" value="Cystathionine gamma-synthase"/>
    <property type="match status" value="1"/>
</dbReference>
<dbReference type="Gene3D" id="3.90.1150.10">
    <property type="entry name" value="Aspartate Aminotransferase, domain 1"/>
    <property type="match status" value="1"/>
</dbReference>
<reference evidence="4" key="1">
    <citation type="submission" date="2021-01" db="EMBL/GenBank/DDBJ databases">
        <authorList>
            <person name="Corre E."/>
            <person name="Pelletier E."/>
            <person name="Niang G."/>
            <person name="Scheremetjew M."/>
            <person name="Finn R."/>
            <person name="Kale V."/>
            <person name="Holt S."/>
            <person name="Cochrane G."/>
            <person name="Meng A."/>
            <person name="Brown T."/>
            <person name="Cohen L."/>
        </authorList>
    </citation>
    <scope>NUCLEOTIDE SEQUENCE</scope>
    <source>
        <strain evidence="4">CCMP325</strain>
    </source>
</reference>
<dbReference type="GO" id="GO:0030170">
    <property type="term" value="F:pyridoxal phosphate binding"/>
    <property type="evidence" value="ECO:0007669"/>
    <property type="project" value="InterPro"/>
</dbReference>
<accession>A0A7S0I093</accession>
<dbReference type="EMBL" id="HBEO01034039">
    <property type="protein sequence ID" value="CAD8507224.1"/>
    <property type="molecule type" value="Transcribed_RNA"/>
</dbReference>
<protein>
    <recommendedName>
        <fullName evidence="5">Methionine gamma-lyase</fullName>
    </recommendedName>
</protein>
<dbReference type="GO" id="GO:0019346">
    <property type="term" value="P:transsulfuration"/>
    <property type="evidence" value="ECO:0007669"/>
    <property type="project" value="InterPro"/>
</dbReference>
<dbReference type="PANTHER" id="PTHR11808">
    <property type="entry name" value="TRANS-SULFURATION ENZYME FAMILY MEMBER"/>
    <property type="match status" value="1"/>
</dbReference>
<evidence type="ECO:0000256" key="3">
    <source>
        <dbReference type="RuleBase" id="RU362118"/>
    </source>
</evidence>
<dbReference type="SUPFAM" id="SSF53383">
    <property type="entry name" value="PLP-dependent transferases"/>
    <property type="match status" value="1"/>
</dbReference>